<protein>
    <recommendedName>
        <fullName evidence="8">Ribonuclease VapC</fullName>
        <shortName evidence="8">RNase VapC</shortName>
        <ecNumber evidence="8">3.1.-.-</ecNumber>
    </recommendedName>
    <alternativeName>
        <fullName evidence="8">Toxin VapC</fullName>
    </alternativeName>
</protein>
<dbReference type="EMBL" id="JAAFGW010000060">
    <property type="protein sequence ID" value="NDP47835.1"/>
    <property type="molecule type" value="Genomic_DNA"/>
</dbReference>
<dbReference type="PANTHER" id="PTHR33653:SF1">
    <property type="entry name" value="RIBONUCLEASE VAPC2"/>
    <property type="match status" value="1"/>
</dbReference>
<dbReference type="InterPro" id="IPR002716">
    <property type="entry name" value="PIN_dom"/>
</dbReference>
<evidence type="ECO:0000256" key="3">
    <source>
        <dbReference type="ARBA" id="ARBA00022722"/>
    </source>
</evidence>
<evidence type="ECO:0000313" key="10">
    <source>
        <dbReference type="EMBL" id="NDP47835.1"/>
    </source>
</evidence>
<comment type="function">
    <text evidence="8">Toxic component of a toxin-antitoxin (TA) system. An RNase.</text>
</comment>
<dbReference type="GO" id="GO:0090729">
    <property type="term" value="F:toxin activity"/>
    <property type="evidence" value="ECO:0007669"/>
    <property type="project" value="UniProtKB-KW"/>
</dbReference>
<evidence type="ECO:0000313" key="11">
    <source>
        <dbReference type="Proteomes" id="UP000483432"/>
    </source>
</evidence>
<evidence type="ECO:0000259" key="9">
    <source>
        <dbReference type="Pfam" id="PF01850"/>
    </source>
</evidence>
<keyword evidence="5 8" id="KW-0378">Hydrolase</keyword>
<gene>
    <name evidence="8" type="primary">vapC</name>
    <name evidence="10" type="ORF">GZ085_05470</name>
</gene>
<dbReference type="Gene3D" id="3.40.50.1010">
    <property type="entry name" value="5'-nuclease"/>
    <property type="match status" value="1"/>
</dbReference>
<dbReference type="GO" id="GO:0000287">
    <property type="term" value="F:magnesium ion binding"/>
    <property type="evidence" value="ECO:0007669"/>
    <property type="project" value="UniProtKB-UniRule"/>
</dbReference>
<feature type="binding site" evidence="8">
    <location>
        <position position="102"/>
    </location>
    <ligand>
        <name>Mg(2+)</name>
        <dbReference type="ChEBI" id="CHEBI:18420"/>
    </ligand>
</feature>
<dbReference type="Proteomes" id="UP000483432">
    <property type="component" value="Unassembled WGS sequence"/>
</dbReference>
<dbReference type="HAMAP" id="MF_00265">
    <property type="entry name" value="VapC_Nob1"/>
    <property type="match status" value="1"/>
</dbReference>
<dbReference type="SUPFAM" id="SSF88723">
    <property type="entry name" value="PIN domain-like"/>
    <property type="match status" value="1"/>
</dbReference>
<dbReference type="PANTHER" id="PTHR33653">
    <property type="entry name" value="RIBONUCLEASE VAPC2"/>
    <property type="match status" value="1"/>
</dbReference>
<keyword evidence="2 8" id="KW-1277">Toxin-antitoxin system</keyword>
<proteinExistence type="inferred from homology"/>
<organism evidence="10 11">
    <name type="scientific">Sulfuriferula multivorans</name>
    <dbReference type="NCBI Taxonomy" id="1559896"/>
    <lineage>
        <taxon>Bacteria</taxon>
        <taxon>Pseudomonadati</taxon>
        <taxon>Pseudomonadota</taxon>
        <taxon>Betaproteobacteria</taxon>
        <taxon>Nitrosomonadales</taxon>
        <taxon>Sulfuricellaceae</taxon>
        <taxon>Sulfuriferula</taxon>
    </lineage>
</organism>
<feature type="domain" description="PIN" evidence="9">
    <location>
        <begin position="4"/>
        <end position="126"/>
    </location>
</feature>
<keyword evidence="6 8" id="KW-0460">Magnesium</keyword>
<dbReference type="CDD" id="cd09871">
    <property type="entry name" value="PIN_MtVapC28-VapC30-like"/>
    <property type="match status" value="1"/>
</dbReference>
<dbReference type="GO" id="GO:0004540">
    <property type="term" value="F:RNA nuclease activity"/>
    <property type="evidence" value="ECO:0007669"/>
    <property type="project" value="InterPro"/>
</dbReference>
<comment type="cofactor">
    <cofactor evidence="1 8">
        <name>Mg(2+)</name>
        <dbReference type="ChEBI" id="CHEBI:18420"/>
    </cofactor>
</comment>
<keyword evidence="8" id="KW-0800">Toxin</keyword>
<sequence length="134" mass="14340">MSSVIVDTSALMAVLLQEEDAMKFATALSSATGLRMAAPTWLEAAMVATARSASRGHVELLSFLDDIGVEVVPIDHTLAEIAYSGWVRYGKGRHPAGLNYGDCFSYALAKQRGEPLLFKGDDFSLTDIQSALAT</sequence>
<evidence type="ECO:0000256" key="1">
    <source>
        <dbReference type="ARBA" id="ARBA00001946"/>
    </source>
</evidence>
<evidence type="ECO:0000256" key="6">
    <source>
        <dbReference type="ARBA" id="ARBA00022842"/>
    </source>
</evidence>
<evidence type="ECO:0000256" key="2">
    <source>
        <dbReference type="ARBA" id="ARBA00022649"/>
    </source>
</evidence>
<dbReference type="AlphaFoldDB" id="A0A7C9K8Z5"/>
<keyword evidence="4 8" id="KW-0479">Metal-binding</keyword>
<dbReference type="EC" id="3.1.-.-" evidence="8"/>
<dbReference type="InterPro" id="IPR050556">
    <property type="entry name" value="Type_II_TA_system_RNase"/>
</dbReference>
<dbReference type="InterPro" id="IPR022907">
    <property type="entry name" value="VapC_family"/>
</dbReference>
<evidence type="ECO:0000256" key="5">
    <source>
        <dbReference type="ARBA" id="ARBA00022801"/>
    </source>
</evidence>
<accession>A0A7C9K8Z5</accession>
<dbReference type="GO" id="GO:0016787">
    <property type="term" value="F:hydrolase activity"/>
    <property type="evidence" value="ECO:0007669"/>
    <property type="project" value="UniProtKB-KW"/>
</dbReference>
<feature type="binding site" evidence="8">
    <location>
        <position position="7"/>
    </location>
    <ligand>
        <name>Mg(2+)</name>
        <dbReference type="ChEBI" id="CHEBI:18420"/>
    </ligand>
</feature>
<dbReference type="InterPro" id="IPR029060">
    <property type="entry name" value="PIN-like_dom_sf"/>
</dbReference>
<evidence type="ECO:0000256" key="4">
    <source>
        <dbReference type="ARBA" id="ARBA00022723"/>
    </source>
</evidence>
<reference evidence="10 11" key="1">
    <citation type="submission" date="2019-09" db="EMBL/GenBank/DDBJ databases">
        <title>H2 Metabolism Revealed by Metagenomic Analysis in Subglacial Sediment of East Antarctica.</title>
        <authorList>
            <person name="Yang Z."/>
            <person name="Zhang Y."/>
            <person name="Lv Y."/>
            <person name="Yan W."/>
            <person name="Xiao X."/>
            <person name="Sun B."/>
            <person name="Ma H."/>
        </authorList>
    </citation>
    <scope>NUCLEOTIDE SEQUENCE [LARGE SCALE GENOMIC DNA]</scope>
    <source>
        <strain evidence="10">Bin2_2</strain>
    </source>
</reference>
<dbReference type="Pfam" id="PF01850">
    <property type="entry name" value="PIN"/>
    <property type="match status" value="1"/>
</dbReference>
<comment type="caution">
    <text evidence="10">The sequence shown here is derived from an EMBL/GenBank/DDBJ whole genome shotgun (WGS) entry which is preliminary data.</text>
</comment>
<name>A0A7C9K8Z5_9PROT</name>
<comment type="similarity">
    <text evidence="7 8">Belongs to the PINc/VapC protein family.</text>
</comment>
<keyword evidence="3 8" id="KW-0540">Nuclease</keyword>
<evidence type="ECO:0000256" key="7">
    <source>
        <dbReference type="ARBA" id="ARBA00038093"/>
    </source>
</evidence>
<evidence type="ECO:0000256" key="8">
    <source>
        <dbReference type="HAMAP-Rule" id="MF_00265"/>
    </source>
</evidence>